<proteinExistence type="predicted"/>
<keyword evidence="2" id="KW-1185">Reference proteome</keyword>
<organism evidence="1 2">
    <name type="scientific">Paenibacillus contaminans</name>
    <dbReference type="NCBI Taxonomy" id="450362"/>
    <lineage>
        <taxon>Bacteria</taxon>
        <taxon>Bacillati</taxon>
        <taxon>Bacillota</taxon>
        <taxon>Bacilli</taxon>
        <taxon>Bacillales</taxon>
        <taxon>Paenibacillaceae</taxon>
        <taxon>Paenibacillus</taxon>
    </lineage>
</organism>
<sequence>MTALYHWCIHVLFCSPGHRICTNNLVVFLLDSADWKKPAVCGVIIKVKFYAALQKKESPYIIQFLLLGSDGFIVKYDQTQVDRGEM</sequence>
<gene>
    <name evidence="1" type="ORF">DQG23_20825</name>
</gene>
<accession>A0A329MHK8</accession>
<comment type="caution">
    <text evidence="1">The sequence shown here is derived from an EMBL/GenBank/DDBJ whole genome shotgun (WGS) entry which is preliminary data.</text>
</comment>
<evidence type="ECO:0000313" key="2">
    <source>
        <dbReference type="Proteomes" id="UP000250369"/>
    </source>
</evidence>
<name>A0A329MHK8_9BACL</name>
<evidence type="ECO:0000313" key="1">
    <source>
        <dbReference type="EMBL" id="RAV19441.1"/>
    </source>
</evidence>
<protein>
    <submittedName>
        <fullName evidence="1">Uncharacterized protein</fullName>
    </submittedName>
</protein>
<dbReference type="EMBL" id="QMFB01000012">
    <property type="protein sequence ID" value="RAV19441.1"/>
    <property type="molecule type" value="Genomic_DNA"/>
</dbReference>
<reference evidence="1 2" key="1">
    <citation type="journal article" date="2009" name="Int. J. Syst. Evol. Microbiol.">
        <title>Paenibacillus contaminans sp. nov., isolated from a contaminated laboratory plate.</title>
        <authorList>
            <person name="Chou J.H."/>
            <person name="Lee J.H."/>
            <person name="Lin M.C."/>
            <person name="Chang P.S."/>
            <person name="Arun A.B."/>
            <person name="Young C.C."/>
            <person name="Chen W.M."/>
        </authorList>
    </citation>
    <scope>NUCLEOTIDE SEQUENCE [LARGE SCALE GENOMIC DNA]</scope>
    <source>
        <strain evidence="1 2">CKOBP-6</strain>
    </source>
</reference>
<dbReference type="AlphaFoldDB" id="A0A329MHK8"/>
<dbReference type="Proteomes" id="UP000250369">
    <property type="component" value="Unassembled WGS sequence"/>
</dbReference>